<dbReference type="Proteomes" id="UP001138751">
    <property type="component" value="Unassembled WGS sequence"/>
</dbReference>
<evidence type="ECO:0000313" key="2">
    <source>
        <dbReference type="Proteomes" id="UP001138751"/>
    </source>
</evidence>
<organism evidence="1 2">
    <name type="scientific">Neoroseomonas soli</name>
    <dbReference type="NCBI Taxonomy" id="1081025"/>
    <lineage>
        <taxon>Bacteria</taxon>
        <taxon>Pseudomonadati</taxon>
        <taxon>Pseudomonadota</taxon>
        <taxon>Alphaproteobacteria</taxon>
        <taxon>Acetobacterales</taxon>
        <taxon>Acetobacteraceae</taxon>
        <taxon>Neoroseomonas</taxon>
    </lineage>
</organism>
<reference evidence="1" key="2">
    <citation type="journal article" date="2021" name="Syst. Appl. Microbiol.">
        <title>Roseomonas hellenica sp. nov., isolated from roots of wild-growing Alkanna tinctoria.</title>
        <authorList>
            <person name="Rat A."/>
            <person name="Naranjo H.D."/>
            <person name="Lebbe L."/>
            <person name="Cnockaert M."/>
            <person name="Krigas N."/>
            <person name="Grigoriadou K."/>
            <person name="Maloupa E."/>
            <person name="Willems A."/>
        </authorList>
    </citation>
    <scope>NUCLEOTIDE SEQUENCE</scope>
    <source>
        <strain evidence="1">LMG 31231</strain>
    </source>
</reference>
<proteinExistence type="predicted"/>
<dbReference type="EMBL" id="JAAEDM010000017">
    <property type="protein sequence ID" value="MBR0671287.1"/>
    <property type="molecule type" value="Genomic_DNA"/>
</dbReference>
<evidence type="ECO:0000313" key="1">
    <source>
        <dbReference type="EMBL" id="MBR0671287.1"/>
    </source>
</evidence>
<dbReference type="AlphaFoldDB" id="A0A9X9WVV8"/>
<protein>
    <submittedName>
        <fullName evidence="1">Uncharacterized protein</fullName>
    </submittedName>
</protein>
<gene>
    <name evidence="1" type="ORF">GXW76_08900</name>
</gene>
<dbReference type="RefSeq" id="WP_211861664.1">
    <property type="nucleotide sequence ID" value="NZ_JAAEDM010000017.1"/>
</dbReference>
<sequence length="250" mass="28034">MESVLLFCGSSSILQFPLRNGGSIGRFSFTGSSIIGLANEISTTGHGPVVRGLVHLPGEKLFVLLFGNIDLDFMYYRQCCVKGAADIDAHFTRCISAYNRFLESLLKEASRSGYPVRVCVLSPQLTPIRDSVFAEVTAKHARVPEDAVQALGERMDVSHRMRLSRTQAFNARLEREILPDDRIRVFRIDQDMVDANGALHERFYPPNIRDHHANIHETLKCWRVALSHDVPIFRSFRPKAPQDAELAAVG</sequence>
<comment type="caution">
    <text evidence="1">The sequence shown here is derived from an EMBL/GenBank/DDBJ whole genome shotgun (WGS) entry which is preliminary data.</text>
</comment>
<reference evidence="1" key="1">
    <citation type="submission" date="2020-01" db="EMBL/GenBank/DDBJ databases">
        <authorList>
            <person name="Rat A."/>
        </authorList>
    </citation>
    <scope>NUCLEOTIDE SEQUENCE</scope>
    <source>
        <strain evidence="1">LMG 31231</strain>
    </source>
</reference>
<keyword evidence="2" id="KW-1185">Reference proteome</keyword>
<name>A0A9X9WVV8_9PROT</name>
<accession>A0A9X9WVV8</accession>